<keyword evidence="5" id="KW-0963">Cytoplasm</keyword>
<dbReference type="InterPro" id="IPR036188">
    <property type="entry name" value="FAD/NAD-bd_sf"/>
</dbReference>
<dbReference type="SUPFAM" id="SSF55424">
    <property type="entry name" value="FAD/NAD-linked reductases, dimerisation (C-terminal) domain"/>
    <property type="match status" value="1"/>
</dbReference>
<organism evidence="16 17">
    <name type="scientific">Sphingomonas floccifaciens</name>
    <dbReference type="NCBI Taxonomy" id="1844115"/>
    <lineage>
        <taxon>Bacteria</taxon>
        <taxon>Pseudomonadati</taxon>
        <taxon>Pseudomonadota</taxon>
        <taxon>Alphaproteobacteria</taxon>
        <taxon>Sphingomonadales</taxon>
        <taxon>Sphingomonadaceae</taxon>
        <taxon>Sphingomonas</taxon>
    </lineage>
</organism>
<comment type="miscellaneous">
    <text evidence="13">The active site is a redox-active disulfide bond.</text>
</comment>
<evidence type="ECO:0000256" key="10">
    <source>
        <dbReference type="ARBA" id="ARBA00023157"/>
    </source>
</evidence>
<sequence length="466" mass="49374">MAETYDLIVLGSGPGGYVAAIRGAQLGLKVAIVERELLGGICLNWGCIPTKALLRSAEIFHYMQHAKDYGLAAEKISADLDAVVKRSRGVSKQLNQGVTHLMKKNKIAVHMGTGKLTGKGKLTVTDKDGKATELTAKNIIVATGARARDLPGLPADGKRVWTYRHAMVPTEMPTKLLVIGSGAIGIEFASFYNDMGADVTVVEMMDRIVPVEDADVSAFLEKALKKQGMNILTGAGVSDIKATDTGVTAKLKDKAGKVTDAEFSHVIVAIGIVPNTADIGLKELGVAIDDRGFLKTDAMCRTNVEGLWAIGDITAPPWLAHKASHEGVIAAEAIAGKHPHAMDPKNIPGCTYCHPQVASVGLTEAKAKEAGYELKVGTFPFIGNGKAIALGEAEGFIKTVFDAKTGELLGAHMVGAEVTELIQGYTVGKTLETTEAELMETVFPHPTLSEMMHESVLAAYGRALHI</sequence>
<proteinExistence type="inferred from homology"/>
<reference evidence="17" key="1">
    <citation type="journal article" date="2019" name="Int. J. Syst. Evol. Microbiol.">
        <title>The Global Catalogue of Microorganisms (GCM) 10K type strain sequencing project: providing services to taxonomists for standard genome sequencing and annotation.</title>
        <authorList>
            <consortium name="The Broad Institute Genomics Platform"/>
            <consortium name="The Broad Institute Genome Sequencing Center for Infectious Disease"/>
            <person name="Wu L."/>
            <person name="Ma J."/>
        </authorList>
    </citation>
    <scope>NUCLEOTIDE SEQUENCE [LARGE SCALE GENOMIC DNA]</scope>
    <source>
        <strain evidence="17">Q85</strain>
    </source>
</reference>
<comment type="cofactor">
    <cofactor evidence="13">
        <name>FAD</name>
        <dbReference type="ChEBI" id="CHEBI:57692"/>
    </cofactor>
    <text evidence="13">Binds 1 FAD per subunit.</text>
</comment>
<evidence type="ECO:0000256" key="12">
    <source>
        <dbReference type="ARBA" id="ARBA00049187"/>
    </source>
</evidence>
<evidence type="ECO:0000256" key="4">
    <source>
        <dbReference type="ARBA" id="ARBA00016961"/>
    </source>
</evidence>
<evidence type="ECO:0000259" key="15">
    <source>
        <dbReference type="Pfam" id="PF07992"/>
    </source>
</evidence>
<dbReference type="PANTHER" id="PTHR22912:SF217">
    <property type="entry name" value="DIHYDROLIPOYL DEHYDROGENASE"/>
    <property type="match status" value="1"/>
</dbReference>
<dbReference type="GO" id="GO:0004148">
    <property type="term" value="F:dihydrolipoyl dehydrogenase (NADH) activity"/>
    <property type="evidence" value="ECO:0007669"/>
    <property type="project" value="UniProtKB-EC"/>
</dbReference>
<dbReference type="InterPro" id="IPR016156">
    <property type="entry name" value="FAD/NAD-linked_Rdtase_dimer_sf"/>
</dbReference>
<evidence type="ECO:0000256" key="2">
    <source>
        <dbReference type="ARBA" id="ARBA00007532"/>
    </source>
</evidence>
<keyword evidence="7 13" id="KW-0274">FAD</keyword>
<gene>
    <name evidence="16" type="primary">lpdA</name>
    <name evidence="16" type="ORF">ACFSC3_02320</name>
</gene>
<evidence type="ECO:0000256" key="11">
    <source>
        <dbReference type="ARBA" id="ARBA00023284"/>
    </source>
</evidence>
<dbReference type="PROSITE" id="PS00076">
    <property type="entry name" value="PYRIDINE_REDOX_1"/>
    <property type="match status" value="1"/>
</dbReference>
<dbReference type="NCBIfam" id="TIGR01350">
    <property type="entry name" value="lipoamide_DH"/>
    <property type="match status" value="1"/>
</dbReference>
<comment type="subcellular location">
    <subcellularLocation>
        <location evidence="1">Cytoplasm</location>
    </subcellularLocation>
</comment>
<dbReference type="Pfam" id="PF07992">
    <property type="entry name" value="Pyr_redox_2"/>
    <property type="match status" value="1"/>
</dbReference>
<dbReference type="Pfam" id="PF02852">
    <property type="entry name" value="Pyr_redox_dim"/>
    <property type="match status" value="1"/>
</dbReference>
<dbReference type="InterPro" id="IPR001100">
    <property type="entry name" value="Pyr_nuc-diS_OxRdtase"/>
</dbReference>
<evidence type="ECO:0000259" key="14">
    <source>
        <dbReference type="Pfam" id="PF02852"/>
    </source>
</evidence>
<dbReference type="RefSeq" id="WP_380938328.1">
    <property type="nucleotide sequence ID" value="NZ_JBHUFC010000001.1"/>
</dbReference>
<dbReference type="PANTHER" id="PTHR22912">
    <property type="entry name" value="DISULFIDE OXIDOREDUCTASE"/>
    <property type="match status" value="1"/>
</dbReference>
<keyword evidence="9 13" id="KW-0520">NAD</keyword>
<comment type="caution">
    <text evidence="16">The sequence shown here is derived from an EMBL/GenBank/DDBJ whole genome shotgun (WGS) entry which is preliminary data.</text>
</comment>
<evidence type="ECO:0000256" key="13">
    <source>
        <dbReference type="RuleBase" id="RU003692"/>
    </source>
</evidence>
<dbReference type="Gene3D" id="3.50.50.60">
    <property type="entry name" value="FAD/NAD(P)-binding domain"/>
    <property type="match status" value="2"/>
</dbReference>
<name>A0ABW4NA88_9SPHN</name>
<keyword evidence="11 13" id="KW-0676">Redox-active center</keyword>
<evidence type="ECO:0000256" key="8">
    <source>
        <dbReference type="ARBA" id="ARBA00023002"/>
    </source>
</evidence>
<evidence type="ECO:0000256" key="5">
    <source>
        <dbReference type="ARBA" id="ARBA00022490"/>
    </source>
</evidence>
<comment type="catalytic activity">
    <reaction evidence="12 13">
        <text>N(6)-[(R)-dihydrolipoyl]-L-lysyl-[protein] + NAD(+) = N(6)-[(R)-lipoyl]-L-lysyl-[protein] + NADH + H(+)</text>
        <dbReference type="Rhea" id="RHEA:15045"/>
        <dbReference type="Rhea" id="RHEA-COMP:10474"/>
        <dbReference type="Rhea" id="RHEA-COMP:10475"/>
        <dbReference type="ChEBI" id="CHEBI:15378"/>
        <dbReference type="ChEBI" id="CHEBI:57540"/>
        <dbReference type="ChEBI" id="CHEBI:57945"/>
        <dbReference type="ChEBI" id="CHEBI:83099"/>
        <dbReference type="ChEBI" id="CHEBI:83100"/>
        <dbReference type="EC" id="1.8.1.4"/>
    </reaction>
</comment>
<keyword evidence="6 13" id="KW-0285">Flavoprotein</keyword>
<dbReference type="InterPro" id="IPR004099">
    <property type="entry name" value="Pyr_nucl-diS_OxRdtase_dimer"/>
</dbReference>
<evidence type="ECO:0000256" key="3">
    <source>
        <dbReference type="ARBA" id="ARBA00012608"/>
    </source>
</evidence>
<keyword evidence="17" id="KW-1185">Reference proteome</keyword>
<evidence type="ECO:0000313" key="17">
    <source>
        <dbReference type="Proteomes" id="UP001597283"/>
    </source>
</evidence>
<accession>A0ABW4NA88</accession>
<dbReference type="SUPFAM" id="SSF51905">
    <property type="entry name" value="FAD/NAD(P)-binding domain"/>
    <property type="match status" value="1"/>
</dbReference>
<dbReference type="InterPro" id="IPR023753">
    <property type="entry name" value="FAD/NAD-binding_dom"/>
</dbReference>
<dbReference type="EMBL" id="JBHUFC010000001">
    <property type="protein sequence ID" value="MFD1786399.1"/>
    <property type="molecule type" value="Genomic_DNA"/>
</dbReference>
<dbReference type="PRINTS" id="PR00368">
    <property type="entry name" value="FADPNR"/>
</dbReference>
<dbReference type="InterPro" id="IPR006258">
    <property type="entry name" value="Lipoamide_DH"/>
</dbReference>
<protein>
    <recommendedName>
        <fullName evidence="4 13">Dihydrolipoyl dehydrogenase</fullName>
        <ecNumber evidence="3 13">1.8.1.4</ecNumber>
    </recommendedName>
</protein>
<comment type="similarity">
    <text evidence="2 13">Belongs to the class-I pyridine nucleotide-disulfide oxidoreductase family.</text>
</comment>
<dbReference type="InterPro" id="IPR012999">
    <property type="entry name" value="Pyr_OxRdtase_I_AS"/>
</dbReference>
<keyword evidence="10" id="KW-1015">Disulfide bond</keyword>
<evidence type="ECO:0000256" key="6">
    <source>
        <dbReference type="ARBA" id="ARBA00022630"/>
    </source>
</evidence>
<evidence type="ECO:0000256" key="7">
    <source>
        <dbReference type="ARBA" id="ARBA00022827"/>
    </source>
</evidence>
<dbReference type="InterPro" id="IPR050151">
    <property type="entry name" value="Class-I_Pyr_Nuc-Dis_Oxidored"/>
</dbReference>
<dbReference type="Proteomes" id="UP001597283">
    <property type="component" value="Unassembled WGS sequence"/>
</dbReference>
<feature type="domain" description="FAD/NAD(P)-binding" evidence="15">
    <location>
        <begin position="5"/>
        <end position="327"/>
    </location>
</feature>
<keyword evidence="8 13" id="KW-0560">Oxidoreductase</keyword>
<dbReference type="Gene3D" id="3.30.390.30">
    <property type="match status" value="1"/>
</dbReference>
<evidence type="ECO:0000256" key="1">
    <source>
        <dbReference type="ARBA" id="ARBA00004496"/>
    </source>
</evidence>
<dbReference type="PRINTS" id="PR00411">
    <property type="entry name" value="PNDRDTASEI"/>
</dbReference>
<evidence type="ECO:0000313" key="16">
    <source>
        <dbReference type="EMBL" id="MFD1786399.1"/>
    </source>
</evidence>
<dbReference type="EC" id="1.8.1.4" evidence="3 13"/>
<dbReference type="PIRSF" id="PIRSF000350">
    <property type="entry name" value="Mercury_reductase_MerA"/>
    <property type="match status" value="1"/>
</dbReference>
<feature type="domain" description="Pyridine nucleotide-disulphide oxidoreductase dimerisation" evidence="14">
    <location>
        <begin position="347"/>
        <end position="455"/>
    </location>
</feature>
<evidence type="ECO:0000256" key="9">
    <source>
        <dbReference type="ARBA" id="ARBA00023027"/>
    </source>
</evidence>